<name>A0A3P3Y7S1_PLABS</name>
<dbReference type="EMBL" id="OVEO01000005">
    <property type="protein sequence ID" value="SPQ96226.1"/>
    <property type="molecule type" value="Genomic_DNA"/>
</dbReference>
<dbReference type="Proteomes" id="UP000290189">
    <property type="component" value="Unassembled WGS sequence"/>
</dbReference>
<evidence type="ECO:0000313" key="3">
    <source>
        <dbReference type="EMBL" id="SPQ96226.1"/>
    </source>
</evidence>
<evidence type="ECO:0000313" key="4">
    <source>
        <dbReference type="Proteomes" id="UP000290189"/>
    </source>
</evidence>
<evidence type="ECO:0000256" key="1">
    <source>
        <dbReference type="SAM" id="Coils"/>
    </source>
</evidence>
<reference evidence="3 4" key="1">
    <citation type="submission" date="2018-03" db="EMBL/GenBank/DDBJ databases">
        <authorList>
            <person name="Fogelqvist J."/>
        </authorList>
    </citation>
    <scope>NUCLEOTIDE SEQUENCE [LARGE SCALE GENOMIC DNA]</scope>
</reference>
<gene>
    <name evidence="3" type="ORF">PLBR_LOCUS3441</name>
</gene>
<dbReference type="AlphaFoldDB" id="A0A3P3Y7S1"/>
<keyword evidence="3" id="KW-0496">Mitochondrion</keyword>
<accession>A0A3P3Y7S1</accession>
<keyword evidence="1" id="KW-0175">Coiled coil</keyword>
<sequence>MPRAASATSASRVQADRDALVKRCRLLEDHNASLKRQASELERKWREAANVLHRIETRIGRSDPSGVLTDRCQALTLRCKELKGALAASKGESATLQGRVSYLEAALDEWSLRAGVGPQSTLHVERMAQLRCERDDLSAKLLNEIAKSSGAEQTAKALAQDGARQSSRIAELEGALGTARAQANAAQSERAALDDRLRKLAEEQSALQAERSALRATVHDLKEQVAAQKKSRRALLEDLRGLKELDRAQKERIRALERKADAEGGATAHPRDKRTVT</sequence>
<feature type="coiled-coil region" evidence="1">
    <location>
        <begin position="17"/>
        <end position="51"/>
    </location>
</feature>
<geneLocation type="mitochondrion" evidence="3"/>
<feature type="region of interest" description="Disordered" evidence="2">
    <location>
        <begin position="256"/>
        <end position="277"/>
    </location>
</feature>
<proteinExistence type="predicted"/>
<evidence type="ECO:0000256" key="2">
    <source>
        <dbReference type="SAM" id="MobiDB-lite"/>
    </source>
</evidence>
<dbReference type="Gene3D" id="1.10.287.1490">
    <property type="match status" value="1"/>
</dbReference>
<protein>
    <submittedName>
        <fullName evidence="3">Uncharacterized protein</fullName>
    </submittedName>
</protein>
<organism evidence="3 4">
    <name type="scientific">Plasmodiophora brassicae</name>
    <name type="common">Clubroot disease agent</name>
    <dbReference type="NCBI Taxonomy" id="37360"/>
    <lineage>
        <taxon>Eukaryota</taxon>
        <taxon>Sar</taxon>
        <taxon>Rhizaria</taxon>
        <taxon>Endomyxa</taxon>
        <taxon>Phytomyxea</taxon>
        <taxon>Plasmodiophorida</taxon>
        <taxon>Plasmodiophoridae</taxon>
        <taxon>Plasmodiophora</taxon>
    </lineage>
</organism>